<dbReference type="RefSeq" id="WP_168878466.1">
    <property type="nucleotide sequence ID" value="NZ_JABAIM010000005.1"/>
</dbReference>
<dbReference type="NCBIfam" id="TIGR02037">
    <property type="entry name" value="degP_htrA_DO"/>
    <property type="match status" value="1"/>
</dbReference>
<dbReference type="AlphaFoldDB" id="A0A847SHZ4"/>
<evidence type="ECO:0000313" key="10">
    <source>
        <dbReference type="EMBL" id="NLR76789.1"/>
    </source>
</evidence>
<dbReference type="Pfam" id="PF13180">
    <property type="entry name" value="PDZ_2"/>
    <property type="match status" value="1"/>
</dbReference>
<dbReference type="CDD" id="cd10839">
    <property type="entry name" value="cpPDZ1_DegP-like"/>
    <property type="match status" value="1"/>
</dbReference>
<dbReference type="SMART" id="SM00228">
    <property type="entry name" value="PDZ"/>
    <property type="match status" value="1"/>
</dbReference>
<reference evidence="10 11" key="1">
    <citation type="submission" date="2020-04" db="EMBL/GenBank/DDBJ databases">
        <title>Draft genome of Leeia sp. IMCC25680.</title>
        <authorList>
            <person name="Song J."/>
            <person name="Cho J.-C."/>
        </authorList>
    </citation>
    <scope>NUCLEOTIDE SEQUENCE [LARGE SCALE GENOMIC DNA]</scope>
    <source>
        <strain evidence="10 11">IMCC25680</strain>
    </source>
</reference>
<gene>
    <name evidence="10" type="ORF">HF682_16600</name>
</gene>
<proteinExistence type="inferred from homology"/>
<protein>
    <submittedName>
        <fullName evidence="10">Do family serine endopeptidase</fullName>
    </submittedName>
</protein>
<keyword evidence="2" id="KW-0645">Protease</keyword>
<dbReference type="PANTHER" id="PTHR43343:SF3">
    <property type="entry name" value="PROTEASE DO-LIKE 8, CHLOROPLASTIC"/>
    <property type="match status" value="1"/>
</dbReference>
<name>A0A847SHZ4_9NEIS</name>
<keyword evidence="6" id="KW-0720">Serine protease</keyword>
<evidence type="ECO:0000256" key="7">
    <source>
        <dbReference type="PIRSR" id="PIRSR611782-1"/>
    </source>
</evidence>
<feature type="active site" description="Charge relay system" evidence="7">
    <location>
        <position position="160"/>
    </location>
</feature>
<dbReference type="PRINTS" id="PR00834">
    <property type="entry name" value="PROTEASES2C"/>
</dbReference>
<dbReference type="FunFam" id="2.40.10.10:FF:000001">
    <property type="entry name" value="Periplasmic serine protease DegS"/>
    <property type="match status" value="1"/>
</dbReference>
<dbReference type="GO" id="GO:0004252">
    <property type="term" value="F:serine-type endopeptidase activity"/>
    <property type="evidence" value="ECO:0007669"/>
    <property type="project" value="InterPro"/>
</dbReference>
<dbReference type="Gene3D" id="2.40.10.120">
    <property type="match status" value="1"/>
</dbReference>
<dbReference type="SUPFAM" id="SSF50494">
    <property type="entry name" value="Trypsin-like serine proteases"/>
    <property type="match status" value="1"/>
</dbReference>
<organism evidence="10 11">
    <name type="scientific">Leeia aquatica</name>
    <dbReference type="NCBI Taxonomy" id="2725557"/>
    <lineage>
        <taxon>Bacteria</taxon>
        <taxon>Pseudomonadati</taxon>
        <taxon>Pseudomonadota</taxon>
        <taxon>Betaproteobacteria</taxon>
        <taxon>Neisseriales</taxon>
        <taxon>Leeiaceae</taxon>
        <taxon>Leeia</taxon>
    </lineage>
</organism>
<comment type="similarity">
    <text evidence="1">Belongs to the peptidase S1C family.</text>
</comment>
<dbReference type="InterPro" id="IPR036034">
    <property type="entry name" value="PDZ_sf"/>
</dbReference>
<evidence type="ECO:0000256" key="6">
    <source>
        <dbReference type="ARBA" id="ARBA00022825"/>
    </source>
</evidence>
<evidence type="ECO:0000256" key="4">
    <source>
        <dbReference type="ARBA" id="ARBA00022737"/>
    </source>
</evidence>
<feature type="active site" description="Charge relay system" evidence="7">
    <location>
        <position position="235"/>
    </location>
</feature>
<feature type="binding site" evidence="8">
    <location>
        <begin position="233"/>
        <end position="235"/>
    </location>
    <ligand>
        <name>substrate</name>
    </ligand>
</feature>
<accession>A0A847SHZ4</accession>
<dbReference type="InterPro" id="IPR001478">
    <property type="entry name" value="PDZ"/>
</dbReference>
<keyword evidence="3" id="KW-0732">Signal</keyword>
<evidence type="ECO:0000313" key="11">
    <source>
        <dbReference type="Proteomes" id="UP000587991"/>
    </source>
</evidence>
<keyword evidence="11" id="KW-1185">Reference proteome</keyword>
<dbReference type="Pfam" id="PF13365">
    <property type="entry name" value="Trypsin_2"/>
    <property type="match status" value="1"/>
</dbReference>
<evidence type="ECO:0000256" key="1">
    <source>
        <dbReference type="ARBA" id="ARBA00010541"/>
    </source>
</evidence>
<dbReference type="SUPFAM" id="SSF50156">
    <property type="entry name" value="PDZ domain-like"/>
    <property type="match status" value="1"/>
</dbReference>
<dbReference type="InterPro" id="IPR009003">
    <property type="entry name" value="Peptidase_S1_PA"/>
</dbReference>
<dbReference type="PANTHER" id="PTHR43343">
    <property type="entry name" value="PEPTIDASE S12"/>
    <property type="match status" value="1"/>
</dbReference>
<sequence length="388" mass="41106">MKKLWLIFAQTLTVCLGVWAVVGLFRPEWGLPIQQPRPVTLPPPAAHAASGPVAAPTTNSFSPAVQAAIPSVVNVFTSKQVRRSQNPLLEDPFFKRFFGDRQDSEEDEPSSSLGSGVIVSKDGFIITNNHVIEAADEIKVALSDGRKLTATLVGADPDTDLAVLKIDAGKDLPAIHFGNPEQVKVGDVVLAIGQPFGFGQTVTLGIVSALGRNHLGLNTFENFIQTDAAINPGNSGGALVDHKGQLIGINSAIYSQSGGSQGIGFAIPVTTARNVMEQIIQNGSVTRGWIGVEVQDLNAELATSFNLDTSEGALIAGVVRNGPADKAGVKSGDLLVEIDGKTLKDSYSMLDIIAALKPGISVKVRLLRNNQSQEVMLTVGKRPRLPRR</sequence>
<evidence type="ECO:0000256" key="3">
    <source>
        <dbReference type="ARBA" id="ARBA00022729"/>
    </source>
</evidence>
<evidence type="ECO:0000256" key="2">
    <source>
        <dbReference type="ARBA" id="ARBA00022670"/>
    </source>
</evidence>
<dbReference type="EMBL" id="JABAIM010000005">
    <property type="protein sequence ID" value="NLR76789.1"/>
    <property type="molecule type" value="Genomic_DNA"/>
</dbReference>
<dbReference type="InterPro" id="IPR001940">
    <property type="entry name" value="Peptidase_S1C"/>
</dbReference>
<evidence type="ECO:0000259" key="9">
    <source>
        <dbReference type="PROSITE" id="PS50106"/>
    </source>
</evidence>
<dbReference type="Gene3D" id="2.30.42.10">
    <property type="match status" value="1"/>
</dbReference>
<feature type="binding site" evidence="8">
    <location>
        <position position="130"/>
    </location>
    <ligand>
        <name>substrate</name>
    </ligand>
</feature>
<feature type="binding site" evidence="8">
    <location>
        <position position="160"/>
    </location>
    <ligand>
        <name>substrate</name>
    </ligand>
</feature>
<keyword evidence="5" id="KW-0378">Hydrolase</keyword>
<evidence type="ECO:0000256" key="8">
    <source>
        <dbReference type="PIRSR" id="PIRSR611782-2"/>
    </source>
</evidence>
<dbReference type="Proteomes" id="UP000587991">
    <property type="component" value="Unassembled WGS sequence"/>
</dbReference>
<feature type="domain" description="PDZ" evidence="9">
    <location>
        <begin position="279"/>
        <end position="357"/>
    </location>
</feature>
<feature type="active site" description="Charge relay system" evidence="7">
    <location>
        <position position="130"/>
    </location>
</feature>
<dbReference type="PROSITE" id="PS50106">
    <property type="entry name" value="PDZ"/>
    <property type="match status" value="1"/>
</dbReference>
<comment type="caution">
    <text evidence="10">The sequence shown here is derived from an EMBL/GenBank/DDBJ whole genome shotgun (WGS) entry which is preliminary data.</text>
</comment>
<keyword evidence="4" id="KW-0677">Repeat</keyword>
<dbReference type="GO" id="GO:0006508">
    <property type="term" value="P:proteolysis"/>
    <property type="evidence" value="ECO:0007669"/>
    <property type="project" value="UniProtKB-KW"/>
</dbReference>
<dbReference type="InterPro" id="IPR011782">
    <property type="entry name" value="Pept_S1C_Do"/>
</dbReference>
<evidence type="ECO:0000256" key="5">
    <source>
        <dbReference type="ARBA" id="ARBA00022801"/>
    </source>
</evidence>
<dbReference type="InterPro" id="IPR051201">
    <property type="entry name" value="Chloro_Bact_Ser_Proteases"/>
</dbReference>